<evidence type="ECO:0000256" key="1">
    <source>
        <dbReference type="SAM" id="MobiDB-lite"/>
    </source>
</evidence>
<feature type="compositionally biased region" description="Polar residues" evidence="1">
    <location>
        <begin position="176"/>
        <end position="185"/>
    </location>
</feature>
<protein>
    <submittedName>
        <fullName evidence="2">Uncharacterized protein</fullName>
    </submittedName>
</protein>
<dbReference type="Proteomes" id="UP000728185">
    <property type="component" value="Unassembled WGS sequence"/>
</dbReference>
<dbReference type="AlphaFoldDB" id="A0A8E0RX00"/>
<name>A0A8E0RX00_9TREM</name>
<feature type="region of interest" description="Disordered" evidence="1">
    <location>
        <begin position="46"/>
        <end position="85"/>
    </location>
</feature>
<keyword evidence="3" id="KW-1185">Reference proteome</keyword>
<organism evidence="2 3">
    <name type="scientific">Fasciolopsis buskii</name>
    <dbReference type="NCBI Taxonomy" id="27845"/>
    <lineage>
        <taxon>Eukaryota</taxon>
        <taxon>Metazoa</taxon>
        <taxon>Spiralia</taxon>
        <taxon>Lophotrochozoa</taxon>
        <taxon>Platyhelminthes</taxon>
        <taxon>Trematoda</taxon>
        <taxon>Digenea</taxon>
        <taxon>Plagiorchiida</taxon>
        <taxon>Echinostomata</taxon>
        <taxon>Echinostomatoidea</taxon>
        <taxon>Fasciolidae</taxon>
        <taxon>Fasciolopsis</taxon>
    </lineage>
</organism>
<feature type="compositionally biased region" description="Basic and acidic residues" evidence="1">
    <location>
        <begin position="154"/>
        <end position="174"/>
    </location>
</feature>
<sequence length="451" mass="50704">MWQQRELLKLGGLQQADIIFYVICKAVHNPNSSRDHNVNQVCVSRRVTREKSKKSPTTFSDPVTKQTVSKPEPGRKTFARSRAENSVNPLKHHVFVGSSYVPESPVKKPTQHSRTRVVASPNPKTSMNKIRAQNGWTRSSPSPACSRAEILRKSKTHLESDRPDPVDHSGKVDITRSGTDFSNPIKTKRSSLEFDQHPVVHSEKSDSFDEPKREYTKECAVSAWLLQCNNASLTLDENDDPDADKRVVEKMTEANGVFAPNANELEAKISEPLRCDDLPSTSVRDVNNPDSAFFARLVPNTLAHSGIFVKSATYSDVRRLREPCGTSFNVDGFGLSNIPFDPRTGIELGMTSEHESPNKNEGNSVQAQDWTSVSSSEWGDEMCEFDRQQSLRVRKMFEEIDRMLFESTTVVDKGSSAVHPVHPDVQDKGPFDLIHELLFWNFISNHSHLYV</sequence>
<feature type="region of interest" description="Disordered" evidence="1">
    <location>
        <begin position="154"/>
        <end position="190"/>
    </location>
</feature>
<feature type="compositionally biased region" description="Polar residues" evidence="1">
    <location>
        <begin position="359"/>
        <end position="371"/>
    </location>
</feature>
<evidence type="ECO:0000313" key="2">
    <source>
        <dbReference type="EMBL" id="KAA0195974.1"/>
    </source>
</evidence>
<gene>
    <name evidence="2" type="ORF">FBUS_04913</name>
</gene>
<proteinExistence type="predicted"/>
<feature type="region of interest" description="Disordered" evidence="1">
    <location>
        <begin position="348"/>
        <end position="371"/>
    </location>
</feature>
<dbReference type="OrthoDB" id="2134133at2759"/>
<comment type="caution">
    <text evidence="2">The sequence shown here is derived from an EMBL/GenBank/DDBJ whole genome shotgun (WGS) entry which is preliminary data.</text>
</comment>
<evidence type="ECO:0000313" key="3">
    <source>
        <dbReference type="Proteomes" id="UP000728185"/>
    </source>
</evidence>
<reference evidence="2" key="1">
    <citation type="submission" date="2019-05" db="EMBL/GenBank/DDBJ databases">
        <title>Annotation for the trematode Fasciolopsis buski.</title>
        <authorList>
            <person name="Choi Y.-J."/>
        </authorList>
    </citation>
    <scope>NUCLEOTIDE SEQUENCE</scope>
    <source>
        <strain evidence="2">HT</strain>
        <tissue evidence="2">Whole worm</tissue>
    </source>
</reference>
<feature type="compositionally biased region" description="Polar residues" evidence="1">
    <location>
        <begin position="55"/>
        <end position="69"/>
    </location>
</feature>
<accession>A0A8E0RX00</accession>
<dbReference type="EMBL" id="LUCM01003315">
    <property type="protein sequence ID" value="KAA0195974.1"/>
    <property type="molecule type" value="Genomic_DNA"/>
</dbReference>
<feature type="region of interest" description="Disordered" evidence="1">
    <location>
        <begin position="101"/>
        <end position="128"/>
    </location>
</feature>